<gene>
    <name evidence="2" type="ORF">ACFPTO_16120</name>
</gene>
<reference evidence="3" key="1">
    <citation type="journal article" date="2019" name="Int. J. Syst. Evol. Microbiol.">
        <title>The Global Catalogue of Microorganisms (GCM) 10K type strain sequencing project: providing services to taxonomists for standard genome sequencing and annotation.</title>
        <authorList>
            <consortium name="The Broad Institute Genomics Platform"/>
            <consortium name="The Broad Institute Genome Sequencing Center for Infectious Disease"/>
            <person name="Wu L."/>
            <person name="Ma J."/>
        </authorList>
    </citation>
    <scope>NUCLEOTIDE SEQUENCE [LARGE SCALE GENOMIC DNA]</scope>
    <source>
        <strain evidence="3">CCUG 56042</strain>
    </source>
</reference>
<protein>
    <submittedName>
        <fullName evidence="2">Uncharacterized protein</fullName>
    </submittedName>
</protein>
<evidence type="ECO:0000313" key="2">
    <source>
        <dbReference type="EMBL" id="MFC5430317.1"/>
    </source>
</evidence>
<dbReference type="EMBL" id="JBHSMP010000019">
    <property type="protein sequence ID" value="MFC5430317.1"/>
    <property type="molecule type" value="Genomic_DNA"/>
</dbReference>
<keyword evidence="3" id="KW-1185">Reference proteome</keyword>
<evidence type="ECO:0000313" key="3">
    <source>
        <dbReference type="Proteomes" id="UP001596103"/>
    </source>
</evidence>
<dbReference type="Proteomes" id="UP001596103">
    <property type="component" value="Unassembled WGS sequence"/>
</dbReference>
<evidence type="ECO:0000256" key="1">
    <source>
        <dbReference type="SAM" id="MobiDB-lite"/>
    </source>
</evidence>
<dbReference type="RefSeq" id="WP_377712672.1">
    <property type="nucleotide sequence ID" value="NZ_JBHSMP010000019.1"/>
</dbReference>
<accession>A0ABW0JB17</accession>
<comment type="caution">
    <text evidence="2">The sequence shown here is derived from an EMBL/GenBank/DDBJ whole genome shotgun (WGS) entry which is preliminary data.</text>
</comment>
<organism evidence="2 3">
    <name type="scientific">Paraburkholderia denitrificans</name>
    <dbReference type="NCBI Taxonomy" id="694025"/>
    <lineage>
        <taxon>Bacteria</taxon>
        <taxon>Pseudomonadati</taxon>
        <taxon>Pseudomonadota</taxon>
        <taxon>Betaproteobacteria</taxon>
        <taxon>Burkholderiales</taxon>
        <taxon>Burkholderiaceae</taxon>
        <taxon>Paraburkholderia</taxon>
    </lineage>
</organism>
<name>A0ABW0JB17_9BURK</name>
<feature type="compositionally biased region" description="Basic and acidic residues" evidence="1">
    <location>
        <begin position="49"/>
        <end position="68"/>
    </location>
</feature>
<sequence length="68" mass="7470">MKFPMTSHYFYIETTGIVAAAAARDELAATFSRLAAADKPYGASILPDATRRNEPRGTLRNKPDEVRA</sequence>
<feature type="region of interest" description="Disordered" evidence="1">
    <location>
        <begin position="44"/>
        <end position="68"/>
    </location>
</feature>
<proteinExistence type="predicted"/>